<evidence type="ECO:0000256" key="1">
    <source>
        <dbReference type="ARBA" id="ARBA00004418"/>
    </source>
</evidence>
<dbReference type="Gene3D" id="3.10.105.10">
    <property type="entry name" value="Dipeptide-binding Protein, Domain 3"/>
    <property type="match status" value="1"/>
</dbReference>
<feature type="chain" id="PRO_5047232396" evidence="4">
    <location>
        <begin position="43"/>
        <end position="629"/>
    </location>
</feature>
<dbReference type="CDD" id="cd08497">
    <property type="entry name" value="MbnE-like"/>
    <property type="match status" value="1"/>
</dbReference>
<evidence type="ECO:0000313" key="6">
    <source>
        <dbReference type="EMBL" id="SMP15243.1"/>
    </source>
</evidence>
<dbReference type="EMBL" id="FXTT01000002">
    <property type="protein sequence ID" value="SMP15243.1"/>
    <property type="molecule type" value="Genomic_DNA"/>
</dbReference>
<evidence type="ECO:0000259" key="5">
    <source>
        <dbReference type="Pfam" id="PF00496"/>
    </source>
</evidence>
<evidence type="ECO:0000256" key="3">
    <source>
        <dbReference type="ARBA" id="ARBA00022729"/>
    </source>
</evidence>
<organism evidence="6 7">
    <name type="scientific">Roseibium denhamense</name>
    <dbReference type="NCBI Taxonomy" id="76305"/>
    <lineage>
        <taxon>Bacteria</taxon>
        <taxon>Pseudomonadati</taxon>
        <taxon>Pseudomonadota</taxon>
        <taxon>Alphaproteobacteria</taxon>
        <taxon>Hyphomicrobiales</taxon>
        <taxon>Stappiaceae</taxon>
        <taxon>Roseibium</taxon>
    </lineage>
</organism>
<reference evidence="6 7" key="1">
    <citation type="submission" date="2017-05" db="EMBL/GenBank/DDBJ databases">
        <authorList>
            <person name="Varghese N."/>
            <person name="Submissions S."/>
        </authorList>
    </citation>
    <scope>NUCLEOTIDE SEQUENCE [LARGE SCALE GENOMIC DNA]</scope>
    <source>
        <strain evidence="6 7">DSM 15949</strain>
    </source>
</reference>
<dbReference type="PIRSF" id="PIRSF002741">
    <property type="entry name" value="MppA"/>
    <property type="match status" value="1"/>
</dbReference>
<dbReference type="Gene3D" id="3.40.190.10">
    <property type="entry name" value="Periplasmic binding protein-like II"/>
    <property type="match status" value="1"/>
</dbReference>
<protein>
    <submittedName>
        <fullName evidence="6">Peptide/nickel transport system substrate-binding protein</fullName>
    </submittedName>
</protein>
<keyword evidence="7" id="KW-1185">Reference proteome</keyword>
<dbReference type="SUPFAM" id="SSF53850">
    <property type="entry name" value="Periplasmic binding protein-like II"/>
    <property type="match status" value="1"/>
</dbReference>
<keyword evidence="3 4" id="KW-0732">Signal</keyword>
<name>A0ABY1NQC4_9HYPH</name>
<dbReference type="Proteomes" id="UP001157914">
    <property type="component" value="Unassembled WGS sequence"/>
</dbReference>
<sequence>MRSLVAQSLVLKSIHFTKRLFRCGSAAAFLCASVMAHPASSAAEEQDVPWVHGIAMHGEPALEPGQPFPYANPQAPKGGTLTLGVQGTFDSLNQFIVQGGWTSARGMRERQFGNNIYESLMVRSYAEPFSLYGLIAQTVRMPESREWIEFELNPDARFSDGSQVTVDDIIFSLETIAAKGRPPFRNWYAAIVQKEITGPNRLKLTFENGENRELPLLIALAPVFSKQATDADTFDKSTLMPPVASGPYVFKSIDPGRRVVYERNPDYWAADLPVKAGFDNFDEIRIDYFRDETSLQEAFKKGLVDALQFRDPVRWSNGFDFPAAEAGDVVKLAIPYGIPANMQGLAFNTRRPQFADPSVRKALRMLFDFKWVNQNLYYGLYTRTAGYWDNSDLSSIGRPASERERELLAPFPGAVDPDVLEGTWRPSDADGSGRDRKVLRAALDQFRSAGYALQDRSLVHSETGDALAFEILAKNEDEEKLALAYIRTLELLGIQATVRSVDPAQFEERRTKREFDMVFNTWTASLSPGAEQYGRWSSQAAETQGSFNFVGANEPAIDALVDAMVGARTKSDFVDAVRAFDRVLISGAYAVPLFHVSDDWVAHWTRISPPENHSLYGHQFDTWWASPNN</sequence>
<comment type="caution">
    <text evidence="6">The sequence shown here is derived from an EMBL/GenBank/DDBJ whole genome shotgun (WGS) entry which is preliminary data.</text>
</comment>
<proteinExistence type="inferred from homology"/>
<feature type="signal peptide" evidence="4">
    <location>
        <begin position="1"/>
        <end position="42"/>
    </location>
</feature>
<feature type="domain" description="Solute-binding protein family 5" evidence="5">
    <location>
        <begin position="144"/>
        <end position="540"/>
    </location>
</feature>
<comment type="similarity">
    <text evidence="2">Belongs to the bacterial solute-binding protein 5 family.</text>
</comment>
<evidence type="ECO:0000256" key="4">
    <source>
        <dbReference type="SAM" id="SignalP"/>
    </source>
</evidence>
<evidence type="ECO:0000313" key="7">
    <source>
        <dbReference type="Proteomes" id="UP001157914"/>
    </source>
</evidence>
<dbReference type="InterPro" id="IPR039424">
    <property type="entry name" value="SBP_5"/>
</dbReference>
<comment type="subcellular location">
    <subcellularLocation>
        <location evidence="1">Periplasm</location>
    </subcellularLocation>
</comment>
<evidence type="ECO:0000256" key="2">
    <source>
        <dbReference type="ARBA" id="ARBA00005695"/>
    </source>
</evidence>
<dbReference type="Pfam" id="PF00496">
    <property type="entry name" value="SBP_bac_5"/>
    <property type="match status" value="1"/>
</dbReference>
<gene>
    <name evidence="6" type="ORF">SAMN06265374_1556</name>
</gene>
<dbReference type="InterPro" id="IPR000914">
    <property type="entry name" value="SBP_5_dom"/>
</dbReference>
<accession>A0ABY1NQC4</accession>
<dbReference type="InterPro" id="IPR030678">
    <property type="entry name" value="Peptide/Ni-bd"/>
</dbReference>
<dbReference type="PANTHER" id="PTHR30290">
    <property type="entry name" value="PERIPLASMIC BINDING COMPONENT OF ABC TRANSPORTER"/>
    <property type="match status" value="1"/>
</dbReference>
<dbReference type="PANTHER" id="PTHR30290:SF64">
    <property type="entry name" value="ABC TRANSPORTER PERIPLASMIC BINDING PROTEIN"/>
    <property type="match status" value="1"/>
</dbReference>